<dbReference type="PANTHER" id="PTHR31400:SF1">
    <property type="entry name" value="PROTEIN GUCD1"/>
    <property type="match status" value="1"/>
</dbReference>
<evidence type="ECO:0000313" key="1">
    <source>
        <dbReference type="EMBL" id="KAJ9587308.1"/>
    </source>
</evidence>
<accession>A0AAD8EEG0</accession>
<comment type="caution">
    <text evidence="1">The sequence shown here is derived from an EMBL/GenBank/DDBJ whole genome shotgun (WGS) entry which is preliminary data.</text>
</comment>
<dbReference type="InterPro" id="IPR018616">
    <property type="entry name" value="GUCD1"/>
</dbReference>
<evidence type="ECO:0000313" key="2">
    <source>
        <dbReference type="Proteomes" id="UP001233999"/>
    </source>
</evidence>
<gene>
    <name evidence="1" type="ORF">L9F63_019164</name>
</gene>
<dbReference type="PANTHER" id="PTHR31400">
    <property type="entry name" value="GUANYLYL CYCLASE DOMAIN CONTAINING PROTEIN 1 GUCD1"/>
    <property type="match status" value="1"/>
</dbReference>
<dbReference type="Proteomes" id="UP001233999">
    <property type="component" value="Unassembled WGS sequence"/>
</dbReference>
<keyword evidence="2" id="KW-1185">Reference proteome</keyword>
<dbReference type="Pfam" id="PF09778">
    <property type="entry name" value="Guanylate_cyc_2"/>
    <property type="match status" value="1"/>
</dbReference>
<dbReference type="AlphaFoldDB" id="A0AAD8EEG0"/>
<evidence type="ECO:0008006" key="3">
    <source>
        <dbReference type="Google" id="ProtNLM"/>
    </source>
</evidence>
<sequence length="232" mass="26837">MENSESEEDIPTKLEIQLSHHRQRYNWDCGVSCIIMILPKAKRDHLLNNFNKVCAEENFNKSTWSIDLCYMLRRYEVKHLYCTITLGIHPGYHGQTFYEKILQKDGERVMRRFKEAAGIGIKISQKSISCHDLVQHLAFSGPVILLTDASLLQCDVCKLNRLTSELRSCLPWTTNYTGHYIVLCGYNLGSKKFLYHNPSFKKRICMMSFTSLDEARCSYGTDEDAILIYSNT</sequence>
<dbReference type="EMBL" id="JASPKZ010006454">
    <property type="protein sequence ID" value="KAJ9587308.1"/>
    <property type="molecule type" value="Genomic_DNA"/>
</dbReference>
<reference evidence="1" key="2">
    <citation type="submission" date="2023-05" db="EMBL/GenBank/DDBJ databases">
        <authorList>
            <person name="Fouks B."/>
        </authorList>
    </citation>
    <scope>NUCLEOTIDE SEQUENCE</scope>
    <source>
        <strain evidence="1">Stay&amp;Tobe</strain>
        <tissue evidence="1">Testes</tissue>
    </source>
</reference>
<name>A0AAD8EEG0_DIPPU</name>
<reference evidence="1" key="1">
    <citation type="journal article" date="2023" name="IScience">
        <title>Live-bearing cockroach genome reveals convergent evolutionary mechanisms linked to viviparity in insects and beyond.</title>
        <authorList>
            <person name="Fouks B."/>
            <person name="Harrison M.C."/>
            <person name="Mikhailova A.A."/>
            <person name="Marchal E."/>
            <person name="English S."/>
            <person name="Carruthers M."/>
            <person name="Jennings E.C."/>
            <person name="Chiamaka E.L."/>
            <person name="Frigard R.A."/>
            <person name="Pippel M."/>
            <person name="Attardo G.M."/>
            <person name="Benoit J.B."/>
            <person name="Bornberg-Bauer E."/>
            <person name="Tobe S.S."/>
        </authorList>
    </citation>
    <scope>NUCLEOTIDE SEQUENCE</scope>
    <source>
        <strain evidence="1">Stay&amp;Tobe</strain>
    </source>
</reference>
<protein>
    <recommendedName>
        <fullName evidence="3">Protein GUCD1</fullName>
    </recommendedName>
</protein>
<organism evidence="1 2">
    <name type="scientific">Diploptera punctata</name>
    <name type="common">Pacific beetle cockroach</name>
    <dbReference type="NCBI Taxonomy" id="6984"/>
    <lineage>
        <taxon>Eukaryota</taxon>
        <taxon>Metazoa</taxon>
        <taxon>Ecdysozoa</taxon>
        <taxon>Arthropoda</taxon>
        <taxon>Hexapoda</taxon>
        <taxon>Insecta</taxon>
        <taxon>Pterygota</taxon>
        <taxon>Neoptera</taxon>
        <taxon>Polyneoptera</taxon>
        <taxon>Dictyoptera</taxon>
        <taxon>Blattodea</taxon>
        <taxon>Blaberoidea</taxon>
        <taxon>Blaberidae</taxon>
        <taxon>Diplopterinae</taxon>
        <taxon>Diploptera</taxon>
    </lineage>
</organism>
<proteinExistence type="predicted"/>